<dbReference type="GO" id="GO:0005737">
    <property type="term" value="C:cytoplasm"/>
    <property type="evidence" value="ECO:0007669"/>
    <property type="project" value="UniProtKB-SubCell"/>
</dbReference>
<dbReference type="Pfam" id="PF01300">
    <property type="entry name" value="Sua5_yciO_yrdC"/>
    <property type="match status" value="1"/>
</dbReference>
<comment type="similarity">
    <text evidence="2">Belongs to the SUA5 family.</text>
</comment>
<evidence type="ECO:0000256" key="1">
    <source>
        <dbReference type="ARBA" id="ARBA00004496"/>
    </source>
</evidence>
<dbReference type="InterPro" id="IPR006070">
    <property type="entry name" value="Sua5-like_dom"/>
</dbReference>
<evidence type="ECO:0000313" key="14">
    <source>
        <dbReference type="EMBL" id="RKF59733.1"/>
    </source>
</evidence>
<keyword evidence="9" id="KW-0547">Nucleotide-binding</keyword>
<comment type="subcellular location">
    <subcellularLocation>
        <location evidence="1">Cytoplasm</location>
    </subcellularLocation>
</comment>
<dbReference type="GO" id="GO:0006450">
    <property type="term" value="P:regulation of translational fidelity"/>
    <property type="evidence" value="ECO:0007669"/>
    <property type="project" value="TreeGrafter"/>
</dbReference>
<evidence type="ECO:0000256" key="9">
    <source>
        <dbReference type="ARBA" id="ARBA00022741"/>
    </source>
</evidence>
<dbReference type="GO" id="GO:0003725">
    <property type="term" value="F:double-stranded RNA binding"/>
    <property type="evidence" value="ECO:0007669"/>
    <property type="project" value="InterPro"/>
</dbReference>
<evidence type="ECO:0000256" key="2">
    <source>
        <dbReference type="ARBA" id="ARBA00007663"/>
    </source>
</evidence>
<evidence type="ECO:0000256" key="8">
    <source>
        <dbReference type="ARBA" id="ARBA00022695"/>
    </source>
</evidence>
<dbReference type="GO" id="GO:0061710">
    <property type="term" value="F:L-threonylcarbamoyladenylate synthase"/>
    <property type="evidence" value="ECO:0007669"/>
    <property type="project" value="UniProtKB-EC"/>
</dbReference>
<keyword evidence="15" id="KW-1185">Reference proteome</keyword>
<keyword evidence="8" id="KW-0548">Nucleotidyltransferase</keyword>
<dbReference type="InterPro" id="IPR017945">
    <property type="entry name" value="DHBP_synth_RibB-like_a/b_dom"/>
</dbReference>
<dbReference type="Gene3D" id="3.40.50.11030">
    <property type="entry name" value="Threonylcarbamoyl-AMP synthase, C-terminal domain"/>
    <property type="match status" value="1"/>
</dbReference>
<dbReference type="Proteomes" id="UP000283383">
    <property type="component" value="Unassembled WGS sequence"/>
</dbReference>
<evidence type="ECO:0000256" key="7">
    <source>
        <dbReference type="ARBA" id="ARBA00022694"/>
    </source>
</evidence>
<dbReference type="PROSITE" id="PS51163">
    <property type="entry name" value="YRDC"/>
    <property type="match status" value="1"/>
</dbReference>
<accession>A0A420HQM7</accession>
<evidence type="ECO:0000256" key="12">
    <source>
        <dbReference type="ARBA" id="ARBA00048366"/>
    </source>
</evidence>
<keyword evidence="7" id="KW-0819">tRNA processing</keyword>
<organism evidence="14 15">
    <name type="scientific">Golovinomyces cichoracearum</name>
    <dbReference type="NCBI Taxonomy" id="62708"/>
    <lineage>
        <taxon>Eukaryota</taxon>
        <taxon>Fungi</taxon>
        <taxon>Dikarya</taxon>
        <taxon>Ascomycota</taxon>
        <taxon>Pezizomycotina</taxon>
        <taxon>Leotiomycetes</taxon>
        <taxon>Erysiphales</taxon>
        <taxon>Erysiphaceae</taxon>
        <taxon>Golovinomyces</taxon>
    </lineage>
</organism>
<reference evidence="14 15" key="1">
    <citation type="journal article" date="2018" name="BMC Genomics">
        <title>Comparative genome analyses reveal sequence features reflecting distinct modes of host-adaptation between dicot and monocot powdery mildew.</title>
        <authorList>
            <person name="Wu Y."/>
            <person name="Ma X."/>
            <person name="Pan Z."/>
            <person name="Kale S.D."/>
            <person name="Song Y."/>
            <person name="King H."/>
            <person name="Zhang Q."/>
            <person name="Presley C."/>
            <person name="Deng X."/>
            <person name="Wei C.I."/>
            <person name="Xiao S."/>
        </authorList>
    </citation>
    <scope>NUCLEOTIDE SEQUENCE [LARGE SCALE GENOMIC DNA]</scope>
    <source>
        <strain evidence="14">UMSG3</strain>
    </source>
</reference>
<keyword evidence="6" id="KW-0808">Transferase</keyword>
<proteinExistence type="inferred from homology"/>
<dbReference type="PANTHER" id="PTHR17490:SF16">
    <property type="entry name" value="THREONYLCARBAMOYL-AMP SYNTHASE"/>
    <property type="match status" value="1"/>
</dbReference>
<evidence type="ECO:0000259" key="13">
    <source>
        <dbReference type="PROSITE" id="PS51163"/>
    </source>
</evidence>
<evidence type="ECO:0000313" key="15">
    <source>
        <dbReference type="Proteomes" id="UP000283383"/>
    </source>
</evidence>
<evidence type="ECO:0000256" key="4">
    <source>
        <dbReference type="ARBA" id="ARBA00015492"/>
    </source>
</evidence>
<dbReference type="GO" id="GO:0000049">
    <property type="term" value="F:tRNA binding"/>
    <property type="evidence" value="ECO:0007669"/>
    <property type="project" value="TreeGrafter"/>
</dbReference>
<evidence type="ECO:0000256" key="5">
    <source>
        <dbReference type="ARBA" id="ARBA00022490"/>
    </source>
</evidence>
<dbReference type="GO" id="GO:0005524">
    <property type="term" value="F:ATP binding"/>
    <property type="evidence" value="ECO:0007669"/>
    <property type="project" value="UniProtKB-KW"/>
</dbReference>
<keyword evidence="10" id="KW-0067">ATP-binding</keyword>
<dbReference type="InterPro" id="IPR005145">
    <property type="entry name" value="Sua5_C"/>
</dbReference>
<dbReference type="EMBL" id="MCBQ01017238">
    <property type="protein sequence ID" value="RKF59733.1"/>
    <property type="molecule type" value="Genomic_DNA"/>
</dbReference>
<dbReference type="GO" id="GO:0008033">
    <property type="term" value="P:tRNA processing"/>
    <property type="evidence" value="ECO:0007669"/>
    <property type="project" value="UniProtKB-KW"/>
</dbReference>
<dbReference type="SUPFAM" id="SSF55821">
    <property type="entry name" value="YrdC/RibB"/>
    <property type="match status" value="1"/>
</dbReference>
<dbReference type="InterPro" id="IPR050156">
    <property type="entry name" value="TC-AMP_synthase_SUA5"/>
</dbReference>
<dbReference type="InterPro" id="IPR038385">
    <property type="entry name" value="Sua5/YwlC_C"/>
</dbReference>
<dbReference type="Pfam" id="PF03481">
    <property type="entry name" value="Sua5_C"/>
    <property type="match status" value="2"/>
</dbReference>
<comment type="catalytic activity">
    <reaction evidence="12">
        <text>L-threonine + hydrogencarbonate + ATP = L-threonylcarbamoyladenylate + diphosphate + H2O</text>
        <dbReference type="Rhea" id="RHEA:36407"/>
        <dbReference type="ChEBI" id="CHEBI:15377"/>
        <dbReference type="ChEBI" id="CHEBI:17544"/>
        <dbReference type="ChEBI" id="CHEBI:30616"/>
        <dbReference type="ChEBI" id="CHEBI:33019"/>
        <dbReference type="ChEBI" id="CHEBI:57926"/>
        <dbReference type="ChEBI" id="CHEBI:73682"/>
        <dbReference type="EC" id="2.7.7.87"/>
    </reaction>
</comment>
<feature type="domain" description="YrdC-like" evidence="13">
    <location>
        <begin position="50"/>
        <end position="271"/>
    </location>
</feature>
<dbReference type="AlphaFoldDB" id="A0A420HQM7"/>
<evidence type="ECO:0000256" key="3">
    <source>
        <dbReference type="ARBA" id="ARBA00012584"/>
    </source>
</evidence>
<dbReference type="STRING" id="62708.A0A420HQM7"/>
<dbReference type="PANTHER" id="PTHR17490">
    <property type="entry name" value="SUA5"/>
    <property type="match status" value="1"/>
</dbReference>
<evidence type="ECO:0000256" key="10">
    <source>
        <dbReference type="ARBA" id="ARBA00022840"/>
    </source>
</evidence>
<dbReference type="Gene3D" id="3.90.870.10">
    <property type="entry name" value="DHBP synthase"/>
    <property type="match status" value="1"/>
</dbReference>
<name>A0A420HQM7_9PEZI</name>
<comment type="caution">
    <text evidence="14">The sequence shown here is derived from an EMBL/GenBank/DDBJ whole genome shotgun (WGS) entry which is preliminary data.</text>
</comment>
<sequence>MALVNENEKDKALILTRILDVEAVDNDLGYFQDRETLNHWITQPNEKPQISNLYEVAEYLRNSRKHHQLLPIAFPTETVYGLGADATNSDAVKGIYKAKGRPSDNPLIIHVCDLNMLREVIRPGYVEKSSIQVECNENHLASFSPIEDPIPNIYKPLIKRFWPGPLTILLPNAINSLLAPEVTAGLSTFGARMPDSCLALSLISLTGKPLAAPSANASTKPSPTTAEHVLHDLCGKIEIIVNGRKPCTVGLESTVVDGLCYPPVILRPGGIDIDLIRECPGWENVCNAYQDEKNTMASCSKIPRAPGMKYKHYSPKAQVILYESSSMFTTPDEDNMANSRRLPNIQLWQTFSFMDLSNKSTNENPSHLPPLPSLIGIIRTKHWAPWGGINGLKLDADHCLPKSIGQICNIQPLKATSDTYISRQGQFWQFLGLESHENRIASSQFQETMAITTTSRRKLADVIEISLGADTRQIAHGLFAALREMDEREVQVIFVEGIDDIGDMAVAVMNRLRKAASMII</sequence>
<protein>
    <recommendedName>
        <fullName evidence="4">Threonylcarbamoyl-AMP synthase</fullName>
        <ecNumber evidence="3">2.7.7.87</ecNumber>
    </recommendedName>
    <alternativeName>
        <fullName evidence="11">L-threonylcarbamoyladenylate synthase</fullName>
    </alternativeName>
</protein>
<keyword evidence="5" id="KW-0963">Cytoplasm</keyword>
<evidence type="ECO:0000256" key="6">
    <source>
        <dbReference type="ARBA" id="ARBA00022679"/>
    </source>
</evidence>
<dbReference type="EC" id="2.7.7.87" evidence="3"/>
<gene>
    <name evidence="14" type="ORF">GcM3_172002</name>
</gene>
<evidence type="ECO:0000256" key="11">
    <source>
        <dbReference type="ARBA" id="ARBA00029774"/>
    </source>
</evidence>